<accession>A0A1M5YFK8</accession>
<protein>
    <recommendedName>
        <fullName evidence="4">AsmA family protein</fullName>
    </recommendedName>
</protein>
<proteinExistence type="predicted"/>
<reference evidence="2 3" key="1">
    <citation type="submission" date="2016-11" db="EMBL/GenBank/DDBJ databases">
        <authorList>
            <person name="Jaros S."/>
            <person name="Januszkiewicz K."/>
            <person name="Wedrychowicz H."/>
        </authorList>
    </citation>
    <scope>NUCLEOTIDE SEQUENCE [LARGE SCALE GENOMIC DNA]</scope>
    <source>
        <strain evidence="2 3">DSM 9705</strain>
    </source>
</reference>
<gene>
    <name evidence="2" type="ORF">SAMN02745124_03977</name>
</gene>
<dbReference type="GO" id="GO:0005886">
    <property type="term" value="C:plasma membrane"/>
    <property type="evidence" value="ECO:0007669"/>
    <property type="project" value="TreeGrafter"/>
</dbReference>
<dbReference type="InterPro" id="IPR036737">
    <property type="entry name" value="OmpA-like_sf"/>
</dbReference>
<evidence type="ECO:0000313" key="3">
    <source>
        <dbReference type="Proteomes" id="UP000184139"/>
    </source>
</evidence>
<organism evidence="2 3">
    <name type="scientific">Desulfofustis glycolicus DSM 9705</name>
    <dbReference type="NCBI Taxonomy" id="1121409"/>
    <lineage>
        <taxon>Bacteria</taxon>
        <taxon>Pseudomonadati</taxon>
        <taxon>Thermodesulfobacteriota</taxon>
        <taxon>Desulfobulbia</taxon>
        <taxon>Desulfobulbales</taxon>
        <taxon>Desulfocapsaceae</taxon>
        <taxon>Desulfofustis</taxon>
    </lineage>
</organism>
<dbReference type="Proteomes" id="UP000184139">
    <property type="component" value="Unassembled WGS sequence"/>
</dbReference>
<sequence>MIIGRLLTKRWMKVLLGLVAVVTLLLVLLPVGVKYYLTDWLRKNGADQARIESLRLNPFLGRITMEGMDVQTDGQSLLRNARMVLDLDLLSLLQRDVHVERAEYRDLSIDIEQRADGSWRFGSYSMTGGAETESEAADNDAASSWAVLADQVALTDCRVRLKTPQMDLVLAVAQAELLRFSTREGRPSASFMLTGLLNDAPLAIDLDRVELVPELQIDGAITISGFHLETIAGLLRDTLPTFAGGISLAGDVSFGQTTETGMQAVYDGTFAADAAAVGSDGFSTTARSLSWQGRVDYSGTDDDGLTVLVDGELAGADYGLRVPDAALDMTLSRIELGGRIELTVADQGRITAHHREGAVRVEGFGLHLPQLDLSEERLVWQGDIRYDTDPQGRGMSVQTDGGLELGALHGAVGDDSSRLQGEVNSFFWQGAASYGDQRAGESQIELDGELSLAGLLVADGNAPGQADAVLDVSLELVELAGRTEVTIGDRGRTTVHHDQGGLEARGIDLQFPRVELSEDRLVWQGEVLYDSDHQGRGLLVQADGGLELGVLDSAFGDGSSGLRGGAKSLAWQGTASYAGPGAEESRIGLDGLLSLAEVLVEFDESGLRIAQQSAELRAVSTVTLGDGVGVDGHHELTLEQFDLGRQDQTLVSFDQVRVDDIEGRGELKLALKDLQVNNLQAAVPGSLPLQVAITRVGLSELTSDDLAGFQVGEMSLEQAVVTATCNGEQLARVAGIQIQDVAGTDRPNITVGATTVDQLVLLPAAAGASEQPAMTLGMATLDGLRWSETAGVEGNTLHLADLAAAFVREPSGKFVLARRLAAMQEPDTASTAGQPMDDKQENETNQTAFSLNKVLIDGTSVVSFTDYTLPTPFAANLTIDLFEAGRLDTGSPDRETTVLLQGELEGRAPVELSGTIAPFLHYPAADLRLNLKNYPLRSLSPYTVQAVGTALASGQLRLESELDLADDQLQLDNAVLLQQLQTETITPSLAEELDNQLPVPLDAALSLLRDDDGNIELNVPLSGPVSDLGVGISGVLITALGQAIVPAASGYMMYALGPYGALAYVGMKLGEKMLEVVLPPVVFAAQETAITAEHIDYLERVGTILSERPETDMQLCPTAASWEFLTPKQREEMAGTDIEVDAEDREQLAELGQRRAAAVRDYLVETTGIKRDRLLICETRITAEQDAQPAVLLQM</sequence>
<dbReference type="AlphaFoldDB" id="A0A1M5YFK8"/>
<dbReference type="STRING" id="1121409.SAMN02745124_03977"/>
<feature type="region of interest" description="Disordered" evidence="1">
    <location>
        <begin position="825"/>
        <end position="844"/>
    </location>
</feature>
<dbReference type="Gene3D" id="3.30.1330.60">
    <property type="entry name" value="OmpA-like domain"/>
    <property type="match status" value="1"/>
</dbReference>
<evidence type="ECO:0000313" key="2">
    <source>
        <dbReference type="EMBL" id="SHI10851.1"/>
    </source>
</evidence>
<dbReference type="RefSeq" id="WP_084540792.1">
    <property type="nucleotide sequence ID" value="NZ_FQXS01000036.1"/>
</dbReference>
<dbReference type="InterPro" id="IPR008023">
    <property type="entry name" value="DUF748"/>
</dbReference>
<dbReference type="OrthoDB" id="9757969at2"/>
<dbReference type="EMBL" id="FQXS01000036">
    <property type="protein sequence ID" value="SHI10851.1"/>
    <property type="molecule type" value="Genomic_DNA"/>
</dbReference>
<dbReference type="GO" id="GO:0090313">
    <property type="term" value="P:regulation of protein targeting to membrane"/>
    <property type="evidence" value="ECO:0007669"/>
    <property type="project" value="TreeGrafter"/>
</dbReference>
<dbReference type="Pfam" id="PF05359">
    <property type="entry name" value="DUF748"/>
    <property type="match status" value="2"/>
</dbReference>
<dbReference type="InterPro" id="IPR052894">
    <property type="entry name" value="AsmA-related"/>
</dbReference>
<name>A0A1M5YFK8_9BACT</name>
<dbReference type="PANTHER" id="PTHR30441">
    <property type="entry name" value="DUF748 DOMAIN-CONTAINING PROTEIN"/>
    <property type="match status" value="1"/>
</dbReference>
<dbReference type="PANTHER" id="PTHR30441:SF8">
    <property type="entry name" value="DUF748 DOMAIN-CONTAINING PROTEIN"/>
    <property type="match status" value="1"/>
</dbReference>
<keyword evidence="3" id="KW-1185">Reference proteome</keyword>
<evidence type="ECO:0008006" key="4">
    <source>
        <dbReference type="Google" id="ProtNLM"/>
    </source>
</evidence>
<evidence type="ECO:0000256" key="1">
    <source>
        <dbReference type="SAM" id="MobiDB-lite"/>
    </source>
</evidence>